<dbReference type="PROSITE" id="PS50292">
    <property type="entry name" value="PEROXIDASE_3"/>
    <property type="match status" value="1"/>
</dbReference>
<evidence type="ECO:0000256" key="4">
    <source>
        <dbReference type="ARBA" id="ARBA00023002"/>
    </source>
</evidence>
<organism evidence="8 9">
    <name type="scientific">Ceriporiopsis subvermispora (strain B)</name>
    <name type="common">White-rot fungus</name>
    <name type="synonym">Gelatoporia subvermispora</name>
    <dbReference type="NCBI Taxonomy" id="914234"/>
    <lineage>
        <taxon>Eukaryota</taxon>
        <taxon>Fungi</taxon>
        <taxon>Dikarya</taxon>
        <taxon>Basidiomycota</taxon>
        <taxon>Agaricomycotina</taxon>
        <taxon>Agaricomycetes</taxon>
        <taxon>Polyporales</taxon>
        <taxon>Gelatoporiaceae</taxon>
        <taxon>Gelatoporia</taxon>
    </lineage>
</organism>
<evidence type="ECO:0000256" key="1">
    <source>
        <dbReference type="ARBA" id="ARBA00022617"/>
    </source>
</evidence>
<dbReference type="GO" id="GO:0006631">
    <property type="term" value="P:fatty acid metabolic process"/>
    <property type="evidence" value="ECO:0007669"/>
    <property type="project" value="UniProtKB-ARBA"/>
</dbReference>
<keyword evidence="5 6" id="KW-0408">Iron</keyword>
<dbReference type="GO" id="GO:0046872">
    <property type="term" value="F:metal ion binding"/>
    <property type="evidence" value="ECO:0007669"/>
    <property type="project" value="UniProtKB-KW"/>
</dbReference>
<proteinExistence type="predicted"/>
<evidence type="ECO:0000313" key="9">
    <source>
        <dbReference type="Proteomes" id="UP000016930"/>
    </source>
</evidence>
<dbReference type="SUPFAM" id="SSF48113">
    <property type="entry name" value="Heme-dependent peroxidases"/>
    <property type="match status" value="1"/>
</dbReference>
<feature type="region of interest" description="Disordered" evidence="7">
    <location>
        <begin position="1"/>
        <end position="20"/>
    </location>
</feature>
<dbReference type="GO" id="GO:0004601">
    <property type="term" value="F:peroxidase activity"/>
    <property type="evidence" value="ECO:0007669"/>
    <property type="project" value="InterPro"/>
</dbReference>
<dbReference type="AlphaFoldDB" id="M2R0S4"/>
<keyword evidence="9" id="KW-1185">Reference proteome</keyword>
<protein>
    <recommendedName>
        <fullName evidence="10">Heme peroxidase</fullName>
    </recommendedName>
</protein>
<dbReference type="InterPro" id="IPR050783">
    <property type="entry name" value="Oxylipin_biosynth_metab"/>
</dbReference>
<dbReference type="InterPro" id="IPR037120">
    <property type="entry name" value="Haem_peroxidase_sf_animal"/>
</dbReference>
<dbReference type="HOGENOM" id="CLU_002329_0_0_1"/>
<accession>M2R0S4</accession>
<evidence type="ECO:0000256" key="6">
    <source>
        <dbReference type="PIRSR" id="PIRSR619791-2"/>
    </source>
</evidence>
<name>M2R0S4_CERS8</name>
<dbReference type="GO" id="GO:0051213">
    <property type="term" value="F:dioxygenase activity"/>
    <property type="evidence" value="ECO:0007669"/>
    <property type="project" value="UniProtKB-KW"/>
</dbReference>
<evidence type="ECO:0000256" key="3">
    <source>
        <dbReference type="ARBA" id="ARBA00022964"/>
    </source>
</evidence>
<keyword evidence="2 6" id="KW-0479">Metal-binding</keyword>
<dbReference type="InterPro" id="IPR010255">
    <property type="entry name" value="Haem_peroxidase_sf"/>
</dbReference>
<evidence type="ECO:0000313" key="8">
    <source>
        <dbReference type="EMBL" id="EMD32431.1"/>
    </source>
</evidence>
<feature type="compositionally biased region" description="Basic and acidic residues" evidence="7">
    <location>
        <begin position="833"/>
        <end position="847"/>
    </location>
</feature>
<keyword evidence="4" id="KW-0560">Oxidoreductase</keyword>
<dbReference type="EMBL" id="KB445811">
    <property type="protein sequence ID" value="EMD32431.1"/>
    <property type="molecule type" value="Genomic_DNA"/>
</dbReference>
<reference evidence="8 9" key="1">
    <citation type="journal article" date="2012" name="Proc. Natl. Acad. Sci. U.S.A.">
        <title>Comparative genomics of Ceriporiopsis subvermispora and Phanerochaete chrysosporium provide insight into selective ligninolysis.</title>
        <authorList>
            <person name="Fernandez-Fueyo E."/>
            <person name="Ruiz-Duenas F.J."/>
            <person name="Ferreira P."/>
            <person name="Floudas D."/>
            <person name="Hibbett D.S."/>
            <person name="Canessa P."/>
            <person name="Larrondo L.F."/>
            <person name="James T.Y."/>
            <person name="Seelenfreund D."/>
            <person name="Lobos S."/>
            <person name="Polanco R."/>
            <person name="Tello M."/>
            <person name="Honda Y."/>
            <person name="Watanabe T."/>
            <person name="Watanabe T."/>
            <person name="Ryu J.S."/>
            <person name="Kubicek C.P."/>
            <person name="Schmoll M."/>
            <person name="Gaskell J."/>
            <person name="Hammel K.E."/>
            <person name="St John F.J."/>
            <person name="Vanden Wymelenberg A."/>
            <person name="Sabat G."/>
            <person name="Splinter BonDurant S."/>
            <person name="Syed K."/>
            <person name="Yadav J.S."/>
            <person name="Doddapaneni H."/>
            <person name="Subramanian V."/>
            <person name="Lavin J.L."/>
            <person name="Oguiza J.A."/>
            <person name="Perez G."/>
            <person name="Pisabarro A.G."/>
            <person name="Ramirez L."/>
            <person name="Santoyo F."/>
            <person name="Master E."/>
            <person name="Coutinho P.M."/>
            <person name="Henrissat B."/>
            <person name="Lombard V."/>
            <person name="Magnuson J.K."/>
            <person name="Kuees U."/>
            <person name="Hori C."/>
            <person name="Igarashi K."/>
            <person name="Samejima M."/>
            <person name="Held B.W."/>
            <person name="Barry K.W."/>
            <person name="LaButti K.M."/>
            <person name="Lapidus A."/>
            <person name="Lindquist E.A."/>
            <person name="Lucas S.M."/>
            <person name="Riley R."/>
            <person name="Salamov A.A."/>
            <person name="Hoffmeister D."/>
            <person name="Schwenk D."/>
            <person name="Hadar Y."/>
            <person name="Yarden O."/>
            <person name="de Vries R.P."/>
            <person name="Wiebenga A."/>
            <person name="Stenlid J."/>
            <person name="Eastwood D."/>
            <person name="Grigoriev I.V."/>
            <person name="Berka R.M."/>
            <person name="Blanchette R.A."/>
            <person name="Kersten P."/>
            <person name="Martinez A.T."/>
            <person name="Vicuna R."/>
            <person name="Cullen D."/>
        </authorList>
    </citation>
    <scope>NUCLEOTIDE SEQUENCE [LARGE SCALE GENOMIC DNA]</scope>
    <source>
        <strain evidence="8 9">B</strain>
    </source>
</reference>
<feature type="binding site" description="axial binding residue" evidence="6">
    <location>
        <position position="249"/>
    </location>
    <ligand>
        <name>heme b</name>
        <dbReference type="ChEBI" id="CHEBI:60344"/>
    </ligand>
    <ligandPart>
        <name>Fe</name>
        <dbReference type="ChEBI" id="CHEBI:18248"/>
    </ligandPart>
</feature>
<keyword evidence="3" id="KW-0223">Dioxygenase</keyword>
<sequence length="847" mass="93878">AFRARTGATTTADPDAGHGGAAYARSVPSVNPMPKSFLPDAGLVFDMLLKRDKFVPHPGGLSSLFFAFADLVIHSCFNTRPTDYTINDSSSYLDLSPLYGSSQKQVDSIRVKDGFGKIYNDTFADARLLMMPPSVCSLLIIFGRNHNYVAQKIYEINENGTYRDPKTQSDAEKAAQDEEIFQRSRLVNSGYFMKVILGDYVGAILGLVRDGSAWRLDPLATMRELDHEFAPQGEGNVCSVEFNLMYRWHASTSQPDEHWTQAAFKRIFGDKDPGTITVEDFKNGAKGYLRPTGAPNTWSIFADATRDANGRYSDAVLAKYLQDATASPASAFKARGTPEVLRVIEMMGIEQARSWGTCSLNEFRKFMGLKPYSTFREWNPDPEIAKAAEVLYHDIENLELHVGLQAEEAKKPMPGAGLCPGYTISRAILADAVCLTRGDRFLTVDFTPFNLTSWGYQDCQPNKNDGSFGGFLTKLLFRHLPEYYPAGSAWAHFPFMVPETMKKDIAKGMVNDYTWTRPVPKRLTVVSQKPIVELVLDSRAHFEPAADLRVLQLTKSVRPARDAVRPYLACLLYVLLKEDRVKKAADFFYATAKELIQERSLGHAKSRVRSIDVVRDVINLVPMQWIADQVAGISLKTPQNPRGVFTPWELYKKYSNVADFVYVNESPVNVFTLQQQGQKTAEEFADVVQENLKQTGSIFSVSPIYALTHFFTASNDTSRDFLSALLSAGRGQSPAELAAGVFAEVVATAALWSKAVASIVDGCITGDRRDRLAKLARENPPDADAQMLVIIREVICACSIRLPAPRATLTMVRKLAECSGPPAGDEGAAPRQVEARAQRPESPRRGR</sequence>
<dbReference type="PANTHER" id="PTHR11903">
    <property type="entry name" value="PROSTAGLANDIN G/H SYNTHASE"/>
    <property type="match status" value="1"/>
</dbReference>
<feature type="non-terminal residue" evidence="8">
    <location>
        <position position="1"/>
    </location>
</feature>
<dbReference type="STRING" id="914234.M2R0S4"/>
<dbReference type="PRINTS" id="PR00457">
    <property type="entry name" value="ANPEROXIDASE"/>
</dbReference>
<dbReference type="Pfam" id="PF03098">
    <property type="entry name" value="An_peroxidase"/>
    <property type="match status" value="1"/>
</dbReference>
<dbReference type="InterPro" id="IPR019791">
    <property type="entry name" value="Haem_peroxidase_animal"/>
</dbReference>
<dbReference type="GO" id="GO:0020037">
    <property type="term" value="F:heme binding"/>
    <property type="evidence" value="ECO:0007669"/>
    <property type="project" value="InterPro"/>
</dbReference>
<gene>
    <name evidence="8" type="ORF">CERSUDRAFT_58612</name>
</gene>
<dbReference type="Gene3D" id="1.10.640.10">
    <property type="entry name" value="Haem peroxidase domain superfamily, animal type"/>
    <property type="match status" value="1"/>
</dbReference>
<evidence type="ECO:0000256" key="7">
    <source>
        <dbReference type="SAM" id="MobiDB-lite"/>
    </source>
</evidence>
<dbReference type="GO" id="GO:0006979">
    <property type="term" value="P:response to oxidative stress"/>
    <property type="evidence" value="ECO:0007669"/>
    <property type="project" value="InterPro"/>
</dbReference>
<dbReference type="PANTHER" id="PTHR11903:SF37">
    <property type="entry name" value="PSI-PRODUCING OXYGENASE A"/>
    <property type="match status" value="1"/>
</dbReference>
<evidence type="ECO:0008006" key="10">
    <source>
        <dbReference type="Google" id="ProtNLM"/>
    </source>
</evidence>
<keyword evidence="1 6" id="KW-0349">Heme</keyword>
<feature type="compositionally biased region" description="Low complexity" evidence="7">
    <location>
        <begin position="1"/>
        <end position="14"/>
    </location>
</feature>
<feature type="region of interest" description="Disordered" evidence="7">
    <location>
        <begin position="819"/>
        <end position="847"/>
    </location>
</feature>
<dbReference type="CDD" id="cd09817">
    <property type="entry name" value="linoleate_diol_synthase_like"/>
    <property type="match status" value="1"/>
</dbReference>
<dbReference type="Proteomes" id="UP000016930">
    <property type="component" value="Unassembled WGS sequence"/>
</dbReference>
<dbReference type="InterPro" id="IPR034812">
    <property type="entry name" value="Ppo-like_N"/>
</dbReference>
<evidence type="ECO:0000256" key="2">
    <source>
        <dbReference type="ARBA" id="ARBA00022723"/>
    </source>
</evidence>
<dbReference type="OrthoDB" id="823504at2759"/>
<evidence type="ECO:0000256" key="5">
    <source>
        <dbReference type="ARBA" id="ARBA00023004"/>
    </source>
</evidence>